<name>D2UX19_NAEGR</name>
<dbReference type="SUPFAM" id="SSF48576">
    <property type="entry name" value="Terpenoid synthases"/>
    <property type="match status" value="1"/>
</dbReference>
<dbReference type="KEGG" id="ngr:NAEGRDRAFT_61605"/>
<protein>
    <submittedName>
        <fullName evidence="1">Predicted protein</fullName>
    </submittedName>
</protein>
<dbReference type="RefSeq" id="XP_002683289.1">
    <property type="nucleotide sequence ID" value="XM_002683243.1"/>
</dbReference>
<evidence type="ECO:0000313" key="2">
    <source>
        <dbReference type="Proteomes" id="UP000006671"/>
    </source>
</evidence>
<accession>D2UX19</accession>
<keyword evidence="2" id="KW-1185">Reference proteome</keyword>
<dbReference type="Gene3D" id="1.10.600.10">
    <property type="entry name" value="Farnesyl Diphosphate Synthase"/>
    <property type="match status" value="1"/>
</dbReference>
<reference evidence="1 2" key="1">
    <citation type="journal article" date="2010" name="Cell">
        <title>The genome of Naegleria gruberi illuminates early eukaryotic versatility.</title>
        <authorList>
            <person name="Fritz-Laylin L.K."/>
            <person name="Prochnik S.E."/>
            <person name="Ginger M.L."/>
            <person name="Dacks J.B."/>
            <person name="Carpenter M.L."/>
            <person name="Field M.C."/>
            <person name="Kuo A."/>
            <person name="Paredez A."/>
            <person name="Chapman J."/>
            <person name="Pham J."/>
            <person name="Shu S."/>
            <person name="Neupane R."/>
            <person name="Cipriano M."/>
            <person name="Mancuso J."/>
            <person name="Tu H."/>
            <person name="Salamov A."/>
            <person name="Lindquist E."/>
            <person name="Shapiro H."/>
            <person name="Lucas S."/>
            <person name="Grigoriev I.V."/>
            <person name="Cande W.Z."/>
            <person name="Fulton C."/>
            <person name="Rokhsar D.S."/>
            <person name="Dawson S.C."/>
        </authorList>
    </citation>
    <scope>NUCLEOTIDE SEQUENCE [LARGE SCALE GENOMIC DNA]</scope>
    <source>
        <strain evidence="1 2">NEG-M</strain>
    </source>
</reference>
<dbReference type="Pfam" id="PF19086">
    <property type="entry name" value="Terpene_syn_C_2"/>
    <property type="match status" value="1"/>
</dbReference>
<sequence>MQAQVNFNQIKSSIFVPLDKKKSDQHCSLLFSNLIGTALQFRDNKYTYCGSYDLSQWLVLCFNTMVKQDEKLFADIVIPLVAYISIVDDACDEKITDISIEEMKSHCMIFRGESVQATNPAHKMGKLVYNLIKDSRFDGIRGKILEFLTVGTNLIEKAKNECENNGLVSEETLLAFLKERRVDSMSSLFFTINNFFNDIPEIDTCDHVIEYNHLACDIISLFNDVASIAKDAKKVVNNYIILNKGLKEGMSYSQLKQLPVEAFDSSLNEVLELIKEKLQQMETIKSSNPDNSKQFESIDEVMKGYCTWCIISKRFQHSNHLLPEYHSKKSVLKAMIETVLMPFLKPWSDNDMLTYLDDIENSMKKSSFSSILDSFAYSIGKFCSFSITN</sequence>
<dbReference type="GeneID" id="8849513"/>
<dbReference type="EMBL" id="GG738845">
    <property type="protein sequence ID" value="EFC50545.1"/>
    <property type="molecule type" value="Genomic_DNA"/>
</dbReference>
<evidence type="ECO:0000313" key="1">
    <source>
        <dbReference type="EMBL" id="EFC50545.1"/>
    </source>
</evidence>
<organism evidence="2">
    <name type="scientific">Naegleria gruberi</name>
    <name type="common">Amoeba</name>
    <dbReference type="NCBI Taxonomy" id="5762"/>
    <lineage>
        <taxon>Eukaryota</taxon>
        <taxon>Discoba</taxon>
        <taxon>Heterolobosea</taxon>
        <taxon>Tetramitia</taxon>
        <taxon>Eutetramitia</taxon>
        <taxon>Vahlkampfiidae</taxon>
        <taxon>Naegleria</taxon>
    </lineage>
</organism>
<dbReference type="InterPro" id="IPR008949">
    <property type="entry name" value="Isoprenoid_synthase_dom_sf"/>
</dbReference>
<dbReference type="Proteomes" id="UP000006671">
    <property type="component" value="Unassembled WGS sequence"/>
</dbReference>
<proteinExistence type="predicted"/>
<dbReference type="VEuPathDB" id="AmoebaDB:NAEGRDRAFT_61605"/>
<dbReference type="InParanoid" id="D2UX19"/>
<gene>
    <name evidence="1" type="ORF">NAEGRDRAFT_61605</name>
</gene>
<dbReference type="AlphaFoldDB" id="D2UX19"/>